<evidence type="ECO:0000313" key="3">
    <source>
        <dbReference type="EMBL" id="MFD1586906.1"/>
    </source>
</evidence>
<gene>
    <name evidence="3" type="ORF">ACFR9U_07920</name>
</gene>
<dbReference type="Proteomes" id="UP001597119">
    <property type="component" value="Unassembled WGS sequence"/>
</dbReference>
<dbReference type="SUPFAM" id="SSF53649">
    <property type="entry name" value="Alkaline phosphatase-like"/>
    <property type="match status" value="1"/>
</dbReference>
<sequence>MRDIVLVTADSVRRDFVDAMPFVSDHDVLTGVAAGHYTRPSLATLQSSRLRASVESKALRPTLADVLADAGYTTIGLVPTAQADPTFDFDAGFDHYDNYMTGGGDNPARNRRSRFREYLGSFDIVRQVYRRLYPMEANMADLPDDGTVVDEAIERFNAAESPRFLWIHQMGSHRPYGTGDEAIPKPLDRKAEAAGGRHWFGSSEVTERERERITDAYRVALGRVDDRTRRLLAEIDADDPVFAFTADHGEEFGEDGYYYHQGYRRRVADTLVRVPVVLRGVEPVGDRCSLLDLAPTLAGAVDVDAPEEWQGNDLRTTTTDEALTVAPWHDTATVAWQDFERKLVARDADVTMTEGDQSASVESADVSDDVQKQLRDLGYTDAG</sequence>
<reference evidence="3 4" key="1">
    <citation type="journal article" date="2019" name="Int. J. Syst. Evol. Microbiol.">
        <title>The Global Catalogue of Microorganisms (GCM) 10K type strain sequencing project: providing services to taxonomists for standard genome sequencing and annotation.</title>
        <authorList>
            <consortium name="The Broad Institute Genomics Platform"/>
            <consortium name="The Broad Institute Genome Sequencing Center for Infectious Disease"/>
            <person name="Wu L."/>
            <person name="Ma J."/>
        </authorList>
    </citation>
    <scope>NUCLEOTIDE SEQUENCE [LARGE SCALE GENOMIC DNA]</scope>
    <source>
        <strain evidence="3 4">CGMCC 1.12125</strain>
    </source>
</reference>
<dbReference type="AlphaFoldDB" id="A0ABD6CB13"/>
<dbReference type="InterPro" id="IPR000917">
    <property type="entry name" value="Sulfatase_N"/>
</dbReference>
<dbReference type="EMBL" id="JBHUDJ010000003">
    <property type="protein sequence ID" value="MFD1586906.1"/>
    <property type="molecule type" value="Genomic_DNA"/>
</dbReference>
<dbReference type="Pfam" id="PF00884">
    <property type="entry name" value="Sulfatase"/>
    <property type="match status" value="1"/>
</dbReference>
<accession>A0ABD6CB13</accession>
<protein>
    <submittedName>
        <fullName evidence="3">Sulfatase-like hydrolase/transferase</fullName>
    </submittedName>
</protein>
<organism evidence="3 4">
    <name type="scientific">Halorientalis brevis</name>
    <dbReference type="NCBI Taxonomy" id="1126241"/>
    <lineage>
        <taxon>Archaea</taxon>
        <taxon>Methanobacteriati</taxon>
        <taxon>Methanobacteriota</taxon>
        <taxon>Stenosarchaea group</taxon>
        <taxon>Halobacteria</taxon>
        <taxon>Halobacteriales</taxon>
        <taxon>Haloarculaceae</taxon>
        <taxon>Halorientalis</taxon>
    </lineage>
</organism>
<comment type="caution">
    <text evidence="3">The sequence shown here is derived from an EMBL/GenBank/DDBJ whole genome shotgun (WGS) entry which is preliminary data.</text>
</comment>
<dbReference type="RefSeq" id="WP_379814102.1">
    <property type="nucleotide sequence ID" value="NZ_JBHUDJ010000003.1"/>
</dbReference>
<evidence type="ECO:0000259" key="2">
    <source>
        <dbReference type="Pfam" id="PF00884"/>
    </source>
</evidence>
<dbReference type="InterPro" id="IPR017850">
    <property type="entry name" value="Alkaline_phosphatase_core_sf"/>
</dbReference>
<name>A0ABD6CB13_9EURY</name>
<evidence type="ECO:0000313" key="4">
    <source>
        <dbReference type="Proteomes" id="UP001597119"/>
    </source>
</evidence>
<dbReference type="PANTHER" id="PTHR42693:SF33">
    <property type="entry name" value="ARYLSULFATASE"/>
    <property type="match status" value="1"/>
</dbReference>
<dbReference type="Gene3D" id="3.40.720.10">
    <property type="entry name" value="Alkaline Phosphatase, subunit A"/>
    <property type="match status" value="1"/>
</dbReference>
<keyword evidence="4" id="KW-1185">Reference proteome</keyword>
<proteinExistence type="inferred from homology"/>
<comment type="similarity">
    <text evidence="1">Belongs to the sulfatase family.</text>
</comment>
<feature type="domain" description="Sulfatase N-terminal" evidence="2">
    <location>
        <begin position="4"/>
        <end position="298"/>
    </location>
</feature>
<dbReference type="PANTHER" id="PTHR42693">
    <property type="entry name" value="ARYLSULFATASE FAMILY MEMBER"/>
    <property type="match status" value="1"/>
</dbReference>
<dbReference type="InterPro" id="IPR050738">
    <property type="entry name" value="Sulfatase"/>
</dbReference>
<evidence type="ECO:0000256" key="1">
    <source>
        <dbReference type="ARBA" id="ARBA00008779"/>
    </source>
</evidence>